<dbReference type="AlphaFoldDB" id="A0AAV5S164"/>
<dbReference type="GO" id="GO:0000978">
    <property type="term" value="F:RNA polymerase II cis-regulatory region sequence-specific DNA binding"/>
    <property type="evidence" value="ECO:0007669"/>
    <property type="project" value="TreeGrafter"/>
</dbReference>
<dbReference type="PANTHER" id="PTHR23233:SF84">
    <property type="entry name" value="FI23031P1"/>
    <property type="match status" value="1"/>
</dbReference>
<comment type="similarity">
    <text evidence="9">Belongs to the sal C2H2-type zinc-finger protein family.</text>
</comment>
<evidence type="ECO:0000256" key="5">
    <source>
        <dbReference type="ARBA" id="ARBA00022833"/>
    </source>
</evidence>
<dbReference type="GO" id="GO:0005634">
    <property type="term" value="C:nucleus"/>
    <property type="evidence" value="ECO:0007669"/>
    <property type="project" value="UniProtKB-SubCell"/>
</dbReference>
<keyword evidence="8" id="KW-0539">Nucleus</keyword>
<evidence type="ECO:0000256" key="11">
    <source>
        <dbReference type="SAM" id="MobiDB-lite"/>
    </source>
</evidence>
<dbReference type="InterPro" id="IPR013087">
    <property type="entry name" value="Znf_C2H2_type"/>
</dbReference>
<accession>A0AAV5S164</accession>
<evidence type="ECO:0000313" key="14">
    <source>
        <dbReference type="Proteomes" id="UP001377567"/>
    </source>
</evidence>
<evidence type="ECO:0000313" key="13">
    <source>
        <dbReference type="EMBL" id="GMM57410.1"/>
    </source>
</evidence>
<gene>
    <name evidence="13" type="ORF">DAKH74_040260</name>
</gene>
<dbReference type="Proteomes" id="UP001377567">
    <property type="component" value="Unassembled WGS sequence"/>
</dbReference>
<dbReference type="PROSITE" id="PS00028">
    <property type="entry name" value="ZINC_FINGER_C2H2_1"/>
    <property type="match status" value="2"/>
</dbReference>
<evidence type="ECO:0000256" key="1">
    <source>
        <dbReference type="ARBA" id="ARBA00004123"/>
    </source>
</evidence>
<dbReference type="SUPFAM" id="SSF57667">
    <property type="entry name" value="beta-beta-alpha zinc fingers"/>
    <property type="match status" value="1"/>
</dbReference>
<evidence type="ECO:0000256" key="10">
    <source>
        <dbReference type="PROSITE-ProRule" id="PRU00042"/>
    </source>
</evidence>
<evidence type="ECO:0000256" key="6">
    <source>
        <dbReference type="ARBA" id="ARBA00023015"/>
    </source>
</evidence>
<feature type="region of interest" description="Disordered" evidence="11">
    <location>
        <begin position="85"/>
        <end position="138"/>
    </location>
</feature>
<dbReference type="GO" id="GO:0008270">
    <property type="term" value="F:zinc ion binding"/>
    <property type="evidence" value="ECO:0007669"/>
    <property type="project" value="UniProtKB-KW"/>
</dbReference>
<feature type="region of interest" description="Disordered" evidence="11">
    <location>
        <begin position="172"/>
        <end position="221"/>
    </location>
</feature>
<comment type="caution">
    <text evidence="13">The sequence shown here is derived from an EMBL/GenBank/DDBJ whole genome shotgun (WGS) entry which is preliminary data.</text>
</comment>
<dbReference type="InterPro" id="IPR051565">
    <property type="entry name" value="Sal_C2H2-zinc-finger"/>
</dbReference>
<keyword evidence="5" id="KW-0862">Zinc</keyword>
<feature type="compositionally biased region" description="Low complexity" evidence="11">
    <location>
        <begin position="178"/>
        <end position="189"/>
    </location>
</feature>
<keyword evidence="3" id="KW-0677">Repeat</keyword>
<protein>
    <recommendedName>
        <fullName evidence="12">C2H2-type domain-containing protein</fullName>
    </recommendedName>
</protein>
<evidence type="ECO:0000256" key="8">
    <source>
        <dbReference type="ARBA" id="ARBA00023242"/>
    </source>
</evidence>
<dbReference type="EMBL" id="BTGD01000013">
    <property type="protein sequence ID" value="GMM57410.1"/>
    <property type="molecule type" value="Genomic_DNA"/>
</dbReference>
<evidence type="ECO:0000256" key="9">
    <source>
        <dbReference type="ARBA" id="ARBA00038474"/>
    </source>
</evidence>
<reference evidence="13 14" key="1">
    <citation type="journal article" date="2023" name="Elife">
        <title>Identification of key yeast species and microbe-microbe interactions impacting larval growth of Drosophila in the wild.</title>
        <authorList>
            <person name="Mure A."/>
            <person name="Sugiura Y."/>
            <person name="Maeda R."/>
            <person name="Honda K."/>
            <person name="Sakurai N."/>
            <person name="Takahashi Y."/>
            <person name="Watada M."/>
            <person name="Katoh T."/>
            <person name="Gotoh A."/>
            <person name="Gotoh Y."/>
            <person name="Taniguchi I."/>
            <person name="Nakamura K."/>
            <person name="Hayashi T."/>
            <person name="Katayama T."/>
            <person name="Uemura T."/>
            <person name="Hattori Y."/>
        </authorList>
    </citation>
    <scope>NUCLEOTIDE SEQUENCE [LARGE SCALE GENOMIC DNA]</scope>
    <source>
        <strain evidence="13 14">KH-74</strain>
    </source>
</reference>
<keyword evidence="14" id="KW-1185">Reference proteome</keyword>
<name>A0AAV5S164_MAUHU</name>
<dbReference type="Gene3D" id="3.30.160.60">
    <property type="entry name" value="Classic Zinc Finger"/>
    <property type="match status" value="2"/>
</dbReference>
<feature type="domain" description="C2H2-type" evidence="12">
    <location>
        <begin position="516"/>
        <end position="545"/>
    </location>
</feature>
<evidence type="ECO:0000256" key="7">
    <source>
        <dbReference type="ARBA" id="ARBA00023163"/>
    </source>
</evidence>
<dbReference type="GO" id="GO:0000981">
    <property type="term" value="F:DNA-binding transcription factor activity, RNA polymerase II-specific"/>
    <property type="evidence" value="ECO:0007669"/>
    <property type="project" value="TreeGrafter"/>
</dbReference>
<keyword evidence="4 10" id="KW-0863">Zinc-finger</keyword>
<feature type="domain" description="C2H2-type" evidence="12">
    <location>
        <begin position="488"/>
        <end position="515"/>
    </location>
</feature>
<dbReference type="SMART" id="SM00355">
    <property type="entry name" value="ZnF_C2H2"/>
    <property type="match status" value="2"/>
</dbReference>
<evidence type="ECO:0000256" key="4">
    <source>
        <dbReference type="ARBA" id="ARBA00022771"/>
    </source>
</evidence>
<keyword evidence="7" id="KW-0804">Transcription</keyword>
<comment type="subcellular location">
    <subcellularLocation>
        <location evidence="1">Nucleus</location>
    </subcellularLocation>
</comment>
<keyword evidence="2" id="KW-0479">Metal-binding</keyword>
<dbReference type="InterPro" id="IPR036236">
    <property type="entry name" value="Znf_C2H2_sf"/>
</dbReference>
<evidence type="ECO:0000256" key="3">
    <source>
        <dbReference type="ARBA" id="ARBA00022737"/>
    </source>
</evidence>
<organism evidence="13 14">
    <name type="scientific">Maudiozyma humilis</name>
    <name type="common">Sour dough yeast</name>
    <name type="synonym">Kazachstania humilis</name>
    <dbReference type="NCBI Taxonomy" id="51915"/>
    <lineage>
        <taxon>Eukaryota</taxon>
        <taxon>Fungi</taxon>
        <taxon>Dikarya</taxon>
        <taxon>Ascomycota</taxon>
        <taxon>Saccharomycotina</taxon>
        <taxon>Saccharomycetes</taxon>
        <taxon>Saccharomycetales</taxon>
        <taxon>Saccharomycetaceae</taxon>
        <taxon>Maudiozyma</taxon>
    </lineage>
</organism>
<proteinExistence type="inferred from homology"/>
<feature type="compositionally biased region" description="Polar residues" evidence="11">
    <location>
        <begin position="86"/>
        <end position="108"/>
    </location>
</feature>
<sequence length="566" mass="61662">MISHPLETKSDLKKYSVGYVVNQHSNENITDERTKHVGSTSPAISNILNKNTNDNSGGILHQGSTPKVNEAPKIFSSRGLLLPSASEINTKPPTTILGNPSNERSYILSNHGGASKQQVGSNSSVAAAQTGDGLSTPTETLATERADSLAQDAPSEKLPVVAETDTAKLRADKMNQYTFTQSTTPVTSTNKLKPLEVPPPSGVSGQGPLGPESRNSSTVPSVPYVEGDYRVIYGARTPSGISNYGRANSAFSGGAHRAEDMHYLTVANAQYSQPLQPQHADSRSSYYSRVSNASVPDGSLYNTGRTARYNSVDSHVTDLDMSNRLPHFDRIHPLVDPRQQYYNAHYRIDEGTTHSAFPPVFAGGKYGRQNSTSAIPGTGTGMYHPRHGSMVGVVPTVYQEQEHADGSLIGSAYEKYHNRVLSADHGSQGANLYSNGVYSYNPSVQGPPQMLQFQQQQPGQYGYPLVLNQQGAPHYGKMLNHMHKKKINQCNICGKILTRPSSLHSHMFVHTGDRPYVCKWPNCGKTFNVKSNMNRHYKLHLKRQVIDEKLGLKTIESKGVESGDAT</sequence>
<dbReference type="Pfam" id="PF00096">
    <property type="entry name" value="zf-C2H2"/>
    <property type="match status" value="2"/>
</dbReference>
<evidence type="ECO:0000256" key="2">
    <source>
        <dbReference type="ARBA" id="ARBA00022723"/>
    </source>
</evidence>
<keyword evidence="6" id="KW-0805">Transcription regulation</keyword>
<feature type="compositionally biased region" description="Polar residues" evidence="11">
    <location>
        <begin position="115"/>
        <end position="138"/>
    </location>
</feature>
<dbReference type="PANTHER" id="PTHR23233">
    <property type="entry name" value="SAL-LIKE PROTEIN"/>
    <property type="match status" value="1"/>
</dbReference>
<evidence type="ECO:0000259" key="12">
    <source>
        <dbReference type="PROSITE" id="PS50157"/>
    </source>
</evidence>
<dbReference type="PROSITE" id="PS50157">
    <property type="entry name" value="ZINC_FINGER_C2H2_2"/>
    <property type="match status" value="2"/>
</dbReference>